<dbReference type="AlphaFoldDB" id="A0A285KKT7"/>
<dbReference type="EMBL" id="OBDY01000041">
    <property type="protein sequence ID" value="SNY71891.1"/>
    <property type="molecule type" value="Genomic_DNA"/>
</dbReference>
<dbReference type="Pfam" id="PF19502">
    <property type="entry name" value="DUF6036"/>
    <property type="match status" value="1"/>
</dbReference>
<evidence type="ECO:0000259" key="1">
    <source>
        <dbReference type="Pfam" id="PF19502"/>
    </source>
</evidence>
<accession>A0A285KKT7</accession>
<name>A0A285KKT7_9ACTN</name>
<sequence length="178" mass="19377">MTDDGVLLDRSAIEDAFRRLGDRLERRGVVADLYIFGGAAMSLVYDSRRATRDIDAVFQPHGVVLEEAHAVAEELGLPQWWLNEQASVYIASGGDSAASRVFDHPGLRVSAASPEHLLAMKVLAGRRRDADDVKVLVSHLGLTSAAQVLALSADIFPEEEVPPRARLILEGIFDSEES</sequence>
<dbReference type="RefSeq" id="WP_097328675.1">
    <property type="nucleotide sequence ID" value="NZ_OBDY01000041.1"/>
</dbReference>
<keyword evidence="3" id="KW-1185">Reference proteome</keyword>
<feature type="domain" description="DUF6036" evidence="1">
    <location>
        <begin position="31"/>
        <end position="134"/>
    </location>
</feature>
<reference evidence="2 3" key="1">
    <citation type="submission" date="2017-09" db="EMBL/GenBank/DDBJ databases">
        <authorList>
            <person name="Ehlers B."/>
            <person name="Leendertz F.H."/>
        </authorList>
    </citation>
    <scope>NUCLEOTIDE SEQUENCE [LARGE SCALE GENOMIC DNA]</scope>
    <source>
        <strain evidence="2 3">CGMCC 4.6857</strain>
    </source>
</reference>
<proteinExistence type="predicted"/>
<dbReference type="InterPro" id="IPR043519">
    <property type="entry name" value="NT_sf"/>
</dbReference>
<dbReference type="InterPro" id="IPR045792">
    <property type="entry name" value="DUF6036"/>
</dbReference>
<dbReference type="SUPFAM" id="SSF81301">
    <property type="entry name" value="Nucleotidyltransferase"/>
    <property type="match status" value="1"/>
</dbReference>
<evidence type="ECO:0000313" key="2">
    <source>
        <dbReference type="EMBL" id="SNY71891.1"/>
    </source>
</evidence>
<dbReference type="Proteomes" id="UP000219612">
    <property type="component" value="Unassembled WGS sequence"/>
</dbReference>
<gene>
    <name evidence="2" type="ORF">SAMN05421748_14121</name>
</gene>
<organism evidence="2 3">
    <name type="scientific">Paractinoplanes atraurantiacus</name>
    <dbReference type="NCBI Taxonomy" id="1036182"/>
    <lineage>
        <taxon>Bacteria</taxon>
        <taxon>Bacillati</taxon>
        <taxon>Actinomycetota</taxon>
        <taxon>Actinomycetes</taxon>
        <taxon>Micromonosporales</taxon>
        <taxon>Micromonosporaceae</taxon>
        <taxon>Paractinoplanes</taxon>
    </lineage>
</organism>
<dbReference type="OrthoDB" id="4376297at2"/>
<protein>
    <recommendedName>
        <fullName evidence="1">DUF6036 domain-containing protein</fullName>
    </recommendedName>
</protein>
<evidence type="ECO:0000313" key="3">
    <source>
        <dbReference type="Proteomes" id="UP000219612"/>
    </source>
</evidence>